<sequence>MHVRCCLISLHLFILLVYGAYKGPRPYNQTNPSAKFDNPNYIRDRYKYIIKKPIMPESFKNRFHQPFHPAWMDYCDPYQCNDYHRTACGLNRQKMKFKWFQSVCHIIYNNMCSEYRGSLKYDVVENKFCSMYVMFLRSGCRTSCNNEIVDPKCAMSSIDGHTVLFVNQCALNATNCREQAFQEYDEVDMKICEYYALAKYYL</sequence>
<name>A0ACC1DK53_9NEOP</name>
<proteinExistence type="predicted"/>
<protein>
    <submittedName>
        <fullName evidence="1">Uncharacterized protein</fullName>
    </submittedName>
</protein>
<organism evidence="1 2">
    <name type="scientific">Dendrolimus kikuchii</name>
    <dbReference type="NCBI Taxonomy" id="765133"/>
    <lineage>
        <taxon>Eukaryota</taxon>
        <taxon>Metazoa</taxon>
        <taxon>Ecdysozoa</taxon>
        <taxon>Arthropoda</taxon>
        <taxon>Hexapoda</taxon>
        <taxon>Insecta</taxon>
        <taxon>Pterygota</taxon>
        <taxon>Neoptera</taxon>
        <taxon>Endopterygota</taxon>
        <taxon>Lepidoptera</taxon>
        <taxon>Glossata</taxon>
        <taxon>Ditrysia</taxon>
        <taxon>Bombycoidea</taxon>
        <taxon>Lasiocampidae</taxon>
        <taxon>Dendrolimus</taxon>
    </lineage>
</organism>
<comment type="caution">
    <text evidence="1">The sequence shown here is derived from an EMBL/GenBank/DDBJ whole genome shotgun (WGS) entry which is preliminary data.</text>
</comment>
<gene>
    <name evidence="1" type="ORF">K1T71_000688</name>
</gene>
<reference evidence="1 2" key="1">
    <citation type="journal article" date="2021" name="Front. Genet.">
        <title>Chromosome-Level Genome Assembly Reveals Significant Gene Expansion in the Toll and IMD Signaling Pathways of Dendrolimus kikuchii.</title>
        <authorList>
            <person name="Zhou J."/>
            <person name="Wu P."/>
            <person name="Xiong Z."/>
            <person name="Liu N."/>
            <person name="Zhao N."/>
            <person name="Ji M."/>
            <person name="Qiu Y."/>
            <person name="Yang B."/>
        </authorList>
    </citation>
    <scope>NUCLEOTIDE SEQUENCE [LARGE SCALE GENOMIC DNA]</scope>
    <source>
        <strain evidence="1">Ann1</strain>
    </source>
</reference>
<keyword evidence="2" id="KW-1185">Reference proteome</keyword>
<evidence type="ECO:0000313" key="1">
    <source>
        <dbReference type="EMBL" id="KAJ0184265.1"/>
    </source>
</evidence>
<dbReference type="EMBL" id="CM034387">
    <property type="protein sequence ID" value="KAJ0184265.1"/>
    <property type="molecule type" value="Genomic_DNA"/>
</dbReference>
<accession>A0ACC1DK53</accession>
<dbReference type="Proteomes" id="UP000824533">
    <property type="component" value="Linkage Group LG01"/>
</dbReference>
<evidence type="ECO:0000313" key="2">
    <source>
        <dbReference type="Proteomes" id="UP000824533"/>
    </source>
</evidence>